<evidence type="ECO:0000313" key="2">
    <source>
        <dbReference type="EMBL" id="MBW91709.1"/>
    </source>
</evidence>
<sequence>MRKIDRSRERTRTDKEGTGEGPFLGAADNGEWKPMSWYERMQNRHRRYSSNRRQILRREITHFSHSLPPQSSLPPPTPPPQRQQQRTKRSKNQTKIELVPINGSPDVIVYITKYNLLFFFF</sequence>
<dbReference type="EMBL" id="GGEC01011226">
    <property type="protein sequence ID" value="MBW91709.1"/>
    <property type="molecule type" value="Transcribed_RNA"/>
</dbReference>
<evidence type="ECO:0000256" key="1">
    <source>
        <dbReference type="SAM" id="MobiDB-lite"/>
    </source>
</evidence>
<accession>A0A2P2JE52</accession>
<reference evidence="2" key="1">
    <citation type="submission" date="2018-02" db="EMBL/GenBank/DDBJ databases">
        <title>Rhizophora mucronata_Transcriptome.</title>
        <authorList>
            <person name="Meera S.P."/>
            <person name="Sreeshan A."/>
            <person name="Augustine A."/>
        </authorList>
    </citation>
    <scope>NUCLEOTIDE SEQUENCE</scope>
    <source>
        <tissue evidence="2">Leaf</tissue>
    </source>
</reference>
<feature type="region of interest" description="Disordered" evidence="1">
    <location>
        <begin position="1"/>
        <end position="30"/>
    </location>
</feature>
<feature type="compositionally biased region" description="Basic and acidic residues" evidence="1">
    <location>
        <begin position="1"/>
        <end position="18"/>
    </location>
</feature>
<dbReference type="AlphaFoldDB" id="A0A2P2JE52"/>
<proteinExistence type="predicted"/>
<organism evidence="2">
    <name type="scientific">Rhizophora mucronata</name>
    <name type="common">Asiatic mangrove</name>
    <dbReference type="NCBI Taxonomy" id="61149"/>
    <lineage>
        <taxon>Eukaryota</taxon>
        <taxon>Viridiplantae</taxon>
        <taxon>Streptophyta</taxon>
        <taxon>Embryophyta</taxon>
        <taxon>Tracheophyta</taxon>
        <taxon>Spermatophyta</taxon>
        <taxon>Magnoliopsida</taxon>
        <taxon>eudicotyledons</taxon>
        <taxon>Gunneridae</taxon>
        <taxon>Pentapetalae</taxon>
        <taxon>rosids</taxon>
        <taxon>fabids</taxon>
        <taxon>Malpighiales</taxon>
        <taxon>Rhizophoraceae</taxon>
        <taxon>Rhizophora</taxon>
    </lineage>
</organism>
<feature type="compositionally biased region" description="Pro residues" evidence="1">
    <location>
        <begin position="71"/>
        <end position="81"/>
    </location>
</feature>
<protein>
    <submittedName>
        <fullName evidence="2">Plant/T10F18-100 protein</fullName>
    </submittedName>
</protein>
<feature type="region of interest" description="Disordered" evidence="1">
    <location>
        <begin position="62"/>
        <end position="95"/>
    </location>
</feature>
<name>A0A2P2JE52_RHIMU</name>